<dbReference type="Proteomes" id="UP001623041">
    <property type="component" value="Unassembled WGS sequence"/>
</dbReference>
<evidence type="ECO:0000313" key="2">
    <source>
        <dbReference type="EMBL" id="MFK9090989.1"/>
    </source>
</evidence>
<dbReference type="InterPro" id="IPR024775">
    <property type="entry name" value="DinB-like"/>
</dbReference>
<dbReference type="Pfam" id="PF12867">
    <property type="entry name" value="DinB_2"/>
    <property type="match status" value="1"/>
</dbReference>
<gene>
    <name evidence="2" type="ORF">ACJEBI_05810</name>
</gene>
<protein>
    <submittedName>
        <fullName evidence="2">DinB family protein</fullName>
    </submittedName>
</protein>
<dbReference type="EMBL" id="JBJHQH010000003">
    <property type="protein sequence ID" value="MFK9090989.1"/>
    <property type="molecule type" value="Genomic_DNA"/>
</dbReference>
<proteinExistence type="predicted"/>
<reference evidence="2 3" key="1">
    <citation type="submission" date="2024-11" db="EMBL/GenBank/DDBJ databases">
        <authorList>
            <person name="Lucas J.A."/>
        </authorList>
    </citation>
    <scope>NUCLEOTIDE SEQUENCE [LARGE SCALE GENOMIC DNA]</scope>
    <source>
        <strain evidence="2 3">Z 5.4</strain>
    </source>
</reference>
<organism evidence="2 3">
    <name type="scientific">Bacillus salipaludis</name>
    <dbReference type="NCBI Taxonomy" id="2547811"/>
    <lineage>
        <taxon>Bacteria</taxon>
        <taxon>Bacillati</taxon>
        <taxon>Bacillota</taxon>
        <taxon>Bacilli</taxon>
        <taxon>Bacillales</taxon>
        <taxon>Bacillaceae</taxon>
        <taxon>Bacillus</taxon>
    </lineage>
</organism>
<evidence type="ECO:0000313" key="3">
    <source>
        <dbReference type="Proteomes" id="UP001623041"/>
    </source>
</evidence>
<keyword evidence="3" id="KW-1185">Reference proteome</keyword>
<dbReference type="InterPro" id="IPR034660">
    <property type="entry name" value="DinB/YfiT-like"/>
</dbReference>
<sequence length="174" mass="19778">MLQRPVENEYPEYFVPYVNLVADGDLLTILKENLDETIALFKEVTEEEGHFRYAPGKWSIKEVLGHMTDTERIMSYRLLRVGRGDQTPLAGFDENDYINGSQFDQLSNKAILEDFTAVRNATITLMQNMADEAWARIGFANGTEVTPRAIAYIIAGHAIHHGKIIKERYLTGLK</sequence>
<accession>A0ABW8REW0</accession>
<dbReference type="RefSeq" id="WP_406579672.1">
    <property type="nucleotide sequence ID" value="NZ_JBJHQH010000003.1"/>
</dbReference>
<dbReference type="Gene3D" id="1.20.120.450">
    <property type="entry name" value="dinb family like domain"/>
    <property type="match status" value="1"/>
</dbReference>
<evidence type="ECO:0000259" key="1">
    <source>
        <dbReference type="Pfam" id="PF12867"/>
    </source>
</evidence>
<feature type="domain" description="DinB-like" evidence="1">
    <location>
        <begin position="30"/>
        <end position="165"/>
    </location>
</feature>
<dbReference type="SUPFAM" id="SSF109854">
    <property type="entry name" value="DinB/YfiT-like putative metalloenzymes"/>
    <property type="match status" value="1"/>
</dbReference>
<comment type="caution">
    <text evidence="2">The sequence shown here is derived from an EMBL/GenBank/DDBJ whole genome shotgun (WGS) entry which is preliminary data.</text>
</comment>
<name>A0ABW8REW0_9BACI</name>